<name>A0A4D5XEP6_9VIRU</name>
<evidence type="ECO:0000313" key="1">
    <source>
        <dbReference type="EMBL" id="QBK89224.1"/>
    </source>
</evidence>
<proteinExistence type="predicted"/>
<accession>A0A4D5XEP6</accession>
<protein>
    <submittedName>
        <fullName evidence="1">Uncharacterized protein</fullName>
    </submittedName>
</protein>
<reference evidence="1" key="1">
    <citation type="journal article" date="2019" name="MBio">
        <title>Virus Genomes from Deep Sea Sediments Expand the Ocean Megavirome and Support Independent Origins of Viral Gigantism.</title>
        <authorList>
            <person name="Backstrom D."/>
            <person name="Yutin N."/>
            <person name="Jorgensen S.L."/>
            <person name="Dharamshi J."/>
            <person name="Homa F."/>
            <person name="Zaremba-Niedwiedzka K."/>
            <person name="Spang A."/>
            <person name="Wolf Y.I."/>
            <person name="Koonin E.V."/>
            <person name="Ettema T.J."/>
        </authorList>
    </citation>
    <scope>NUCLEOTIDE SEQUENCE</scope>
</reference>
<gene>
    <name evidence="1" type="ORF">LCMiAC02_03190</name>
</gene>
<dbReference type="EMBL" id="MK500410">
    <property type="protein sequence ID" value="QBK89224.1"/>
    <property type="molecule type" value="Genomic_DNA"/>
</dbReference>
<organism evidence="1">
    <name type="scientific">Mimivirus LCMiAC02</name>
    <dbReference type="NCBI Taxonomy" id="2506609"/>
    <lineage>
        <taxon>Viruses</taxon>
        <taxon>Varidnaviria</taxon>
        <taxon>Bamfordvirae</taxon>
        <taxon>Nucleocytoviricota</taxon>
        <taxon>Megaviricetes</taxon>
        <taxon>Imitervirales</taxon>
        <taxon>Mimiviridae</taxon>
        <taxon>Klosneuvirinae</taxon>
    </lineage>
</organism>
<sequence>MNNTKYKLRKYNYKLKYTNDSNKINIYHNKLIYYRQEQHGGDDRTQIKKLTKQLLYCLDTAEKFKTELCGYKPGSNICKPKAPSGPQHKQPKRKLGIAELKGHLLECITIAEKIKAEICKYKHESITCRKVRTLNLTSIVMDNLLKPIEQIFINKLTTSKQEVEFGYRQGEYNSAYSLIATYPNTDERTKNSLRKTLDKYYTTSMKSEAKSPAEIDAIIKQIKKNIEHFKKL</sequence>